<feature type="region of interest" description="Disordered" evidence="1">
    <location>
        <begin position="1"/>
        <end position="29"/>
    </location>
</feature>
<name>A0A2G8TB11_9BURK</name>
<dbReference type="OrthoDB" id="119583at2"/>
<dbReference type="Pfam" id="PF04965">
    <property type="entry name" value="GPW_gp25"/>
    <property type="match status" value="1"/>
</dbReference>
<dbReference type="PANTHER" id="PTHR38595:SF2">
    <property type="entry name" value="TYPE VI SECRETION SYSTEM BASEPLATE SUBUNIT TSSE"/>
    <property type="match status" value="1"/>
</dbReference>
<dbReference type="Gene3D" id="3.10.450.40">
    <property type="match status" value="1"/>
</dbReference>
<sequence>MEVHPAEGRRRLGRQHFRRLGPGHQQGGVTAVSAKGFAPGLLDRLFGDRPQAGAGGAPSTVTRLSMEQLKDSVARDLEALLNTRLGIAPDLLDDYPESRKSIISYGLIDFAGFCLSSTDDRAAICASLKAAIEQHEPRLKAVSASLEMEQGSVNRLNFVIHATLQVDKSAEPVNFNAVLQPSSLHYSISKAARTVRA</sequence>
<accession>A0A2G8TB11</accession>
<dbReference type="NCBIfam" id="TIGR03357">
    <property type="entry name" value="VI_zyme"/>
    <property type="match status" value="1"/>
</dbReference>
<protein>
    <submittedName>
        <fullName evidence="3">Type VI secretion system baseplate subunit TssE</fullName>
    </submittedName>
</protein>
<evidence type="ECO:0000256" key="1">
    <source>
        <dbReference type="SAM" id="MobiDB-lite"/>
    </source>
</evidence>
<dbReference type="InterPro" id="IPR007048">
    <property type="entry name" value="IraD/Gp25-like"/>
</dbReference>
<dbReference type="Proteomes" id="UP000230390">
    <property type="component" value="Unassembled WGS sequence"/>
</dbReference>
<dbReference type="SUPFAM" id="SSF160719">
    <property type="entry name" value="gpW/gp25-like"/>
    <property type="match status" value="1"/>
</dbReference>
<feature type="domain" description="IraD/Gp25-like" evidence="2">
    <location>
        <begin position="68"/>
        <end position="167"/>
    </location>
</feature>
<dbReference type="EMBL" id="PDOC01000015">
    <property type="protein sequence ID" value="PIL43247.1"/>
    <property type="molecule type" value="Genomic_DNA"/>
</dbReference>
<evidence type="ECO:0000259" key="2">
    <source>
        <dbReference type="Pfam" id="PF04965"/>
    </source>
</evidence>
<organism evidence="3 4">
    <name type="scientific">Massilia eurypsychrophila</name>
    <dbReference type="NCBI Taxonomy" id="1485217"/>
    <lineage>
        <taxon>Bacteria</taxon>
        <taxon>Pseudomonadati</taxon>
        <taxon>Pseudomonadota</taxon>
        <taxon>Betaproteobacteria</taxon>
        <taxon>Burkholderiales</taxon>
        <taxon>Oxalobacteraceae</taxon>
        <taxon>Telluria group</taxon>
        <taxon>Massilia</taxon>
    </lineage>
</organism>
<evidence type="ECO:0000313" key="4">
    <source>
        <dbReference type="Proteomes" id="UP000230390"/>
    </source>
</evidence>
<reference evidence="3 4" key="1">
    <citation type="submission" date="2017-10" db="EMBL/GenBank/DDBJ databases">
        <title>Massilia psychrophilum sp. nov., a novel purple-pigmented bacterium isolated from Tianshan glacier, Xinjiang Municipality, China.</title>
        <authorList>
            <person name="Wang H."/>
        </authorList>
    </citation>
    <scope>NUCLEOTIDE SEQUENCE [LARGE SCALE GENOMIC DNA]</scope>
    <source>
        <strain evidence="3 4">JCM 30074</strain>
    </source>
</reference>
<proteinExistence type="predicted"/>
<feature type="compositionally biased region" description="Basic residues" evidence="1">
    <location>
        <begin position="11"/>
        <end position="21"/>
    </location>
</feature>
<comment type="caution">
    <text evidence="3">The sequence shown here is derived from an EMBL/GenBank/DDBJ whole genome shotgun (WGS) entry which is preliminary data.</text>
</comment>
<dbReference type="PANTHER" id="PTHR38595">
    <property type="entry name" value="CYTOPLASMIC PROTEIN-RELATED"/>
    <property type="match status" value="1"/>
</dbReference>
<feature type="compositionally biased region" description="Basic and acidic residues" evidence="1">
    <location>
        <begin position="1"/>
        <end position="10"/>
    </location>
</feature>
<evidence type="ECO:0000313" key="3">
    <source>
        <dbReference type="EMBL" id="PIL43247.1"/>
    </source>
</evidence>
<dbReference type="AlphaFoldDB" id="A0A2G8TB11"/>
<keyword evidence="4" id="KW-1185">Reference proteome</keyword>
<dbReference type="InterPro" id="IPR017737">
    <property type="entry name" value="TssE1-like"/>
</dbReference>
<gene>
    <name evidence="3" type="ORF">CR105_19720</name>
</gene>
<dbReference type="InterPro" id="IPR053176">
    <property type="entry name" value="T6SS_TssE1-like"/>
</dbReference>